<dbReference type="PANTHER" id="PTHR31490:SF1">
    <property type="entry name" value="ENDO-1,4-BETA-XYLANASE 1"/>
    <property type="match status" value="1"/>
</dbReference>
<dbReference type="EMBL" id="JAZGQO010000001">
    <property type="protein sequence ID" value="KAK6196268.1"/>
    <property type="molecule type" value="Genomic_DNA"/>
</dbReference>
<dbReference type="SUPFAM" id="SSF49785">
    <property type="entry name" value="Galactose-binding domain-like"/>
    <property type="match status" value="1"/>
</dbReference>
<keyword evidence="2" id="KW-0677">Repeat</keyword>
<evidence type="ECO:0000256" key="1">
    <source>
        <dbReference type="ARBA" id="ARBA00007495"/>
    </source>
</evidence>
<dbReference type="SUPFAM" id="SSF51445">
    <property type="entry name" value="(Trans)glycosidases"/>
    <property type="match status" value="1"/>
</dbReference>
<accession>A0AAN8KJI4</accession>
<reference evidence="8 9" key="1">
    <citation type="submission" date="2024-01" db="EMBL/GenBank/DDBJ databases">
        <title>The genome of the rayed Mediterranean limpet Patella caerulea (Linnaeus, 1758).</title>
        <authorList>
            <person name="Anh-Thu Weber A."/>
            <person name="Halstead-Nussloch G."/>
        </authorList>
    </citation>
    <scope>NUCLEOTIDE SEQUENCE [LARGE SCALE GENOMIC DNA]</scope>
    <source>
        <strain evidence="8">AATW-2023a</strain>
        <tissue evidence="8">Whole specimen</tissue>
    </source>
</reference>
<keyword evidence="5" id="KW-0624">Polysaccharide degradation</keyword>
<dbReference type="InterPro" id="IPR008979">
    <property type="entry name" value="Galactose-bd-like_sf"/>
</dbReference>
<evidence type="ECO:0000256" key="6">
    <source>
        <dbReference type="SAM" id="SignalP"/>
    </source>
</evidence>
<protein>
    <recommendedName>
        <fullName evidence="7">GH10 domain-containing protein</fullName>
    </recommendedName>
</protein>
<keyword evidence="4" id="KW-0119">Carbohydrate metabolism</keyword>
<dbReference type="Gene3D" id="3.20.20.80">
    <property type="entry name" value="Glycosidases"/>
    <property type="match status" value="1"/>
</dbReference>
<keyword evidence="3" id="KW-0378">Hydrolase</keyword>
<evidence type="ECO:0000313" key="8">
    <source>
        <dbReference type="EMBL" id="KAK6196268.1"/>
    </source>
</evidence>
<dbReference type="Pfam" id="PF00331">
    <property type="entry name" value="Glyco_hydro_10"/>
    <property type="match status" value="1"/>
</dbReference>
<dbReference type="InterPro" id="IPR003305">
    <property type="entry name" value="CenC_carb-bd"/>
</dbReference>
<dbReference type="PANTHER" id="PTHR31490">
    <property type="entry name" value="GLYCOSYL HYDROLASE"/>
    <property type="match status" value="1"/>
</dbReference>
<feature type="signal peptide" evidence="6">
    <location>
        <begin position="1"/>
        <end position="20"/>
    </location>
</feature>
<dbReference type="Gene3D" id="2.60.120.260">
    <property type="entry name" value="Galactose-binding domain-like"/>
    <property type="match status" value="1"/>
</dbReference>
<proteinExistence type="inferred from homology"/>
<comment type="caution">
    <text evidence="8">The sequence shown here is derived from an EMBL/GenBank/DDBJ whole genome shotgun (WGS) entry which is preliminary data.</text>
</comment>
<comment type="similarity">
    <text evidence="1">Belongs to the glycosyl hydrolase 10 (cellulase F) family.</text>
</comment>
<keyword evidence="6" id="KW-0732">Signal</keyword>
<dbReference type="InterPro" id="IPR001000">
    <property type="entry name" value="GH10_dom"/>
</dbReference>
<evidence type="ECO:0000256" key="2">
    <source>
        <dbReference type="ARBA" id="ARBA00022737"/>
    </source>
</evidence>
<dbReference type="SMART" id="SM00633">
    <property type="entry name" value="Glyco_10"/>
    <property type="match status" value="1"/>
</dbReference>
<evidence type="ECO:0000256" key="5">
    <source>
        <dbReference type="ARBA" id="ARBA00023326"/>
    </source>
</evidence>
<evidence type="ECO:0000259" key="7">
    <source>
        <dbReference type="PROSITE" id="PS51760"/>
    </source>
</evidence>
<dbReference type="GO" id="GO:0000272">
    <property type="term" value="P:polysaccharide catabolic process"/>
    <property type="evidence" value="ECO:0007669"/>
    <property type="project" value="UniProtKB-KW"/>
</dbReference>
<dbReference type="InterPro" id="IPR017853">
    <property type="entry name" value="GH"/>
</dbReference>
<name>A0AAN8KJI4_PATCE</name>
<feature type="domain" description="GH10" evidence="7">
    <location>
        <begin position="202"/>
        <end position="503"/>
    </location>
</feature>
<dbReference type="PROSITE" id="PS51760">
    <property type="entry name" value="GH10_2"/>
    <property type="match status" value="1"/>
</dbReference>
<evidence type="ECO:0000256" key="3">
    <source>
        <dbReference type="ARBA" id="ARBA00022801"/>
    </source>
</evidence>
<organism evidence="8 9">
    <name type="scientific">Patella caerulea</name>
    <name type="common">Rayed Mediterranean limpet</name>
    <dbReference type="NCBI Taxonomy" id="87958"/>
    <lineage>
        <taxon>Eukaryota</taxon>
        <taxon>Metazoa</taxon>
        <taxon>Spiralia</taxon>
        <taxon>Lophotrochozoa</taxon>
        <taxon>Mollusca</taxon>
        <taxon>Gastropoda</taxon>
        <taxon>Patellogastropoda</taxon>
        <taxon>Patelloidea</taxon>
        <taxon>Patellidae</taxon>
        <taxon>Patella</taxon>
    </lineage>
</organism>
<keyword evidence="9" id="KW-1185">Reference proteome</keyword>
<dbReference type="Proteomes" id="UP001347796">
    <property type="component" value="Unassembled WGS sequence"/>
</dbReference>
<dbReference type="Pfam" id="PF02018">
    <property type="entry name" value="CBM_4_9"/>
    <property type="match status" value="1"/>
</dbReference>
<sequence>MITLCSLLSVVCCLLQVTRGGYISNGDFEGSYMDTWQCNKCTMARVKQPHNGQYSVMVSSRQNADGIATGVNGLLASKRVVIKAFIKFLNLPTDKHYDMVSVMIETIRKDGKHYYDTIANDRYIRLNEWVEIGADYHFHWEAKSYARVYLKIADTSVNYLVDDVSVVDLPNNSNWQALADDYIEKHRKSDITISLEDHPSAAKDLTVRVEQIRHEFAFGSAFSLGRSMSTDYENTEYQKRFYDLFEWAVTEDSIKWGSCEKTQGDVHLTSPFKAIDNLISRGIKIRAHNLFSKGRLPGWVKTLTKDELMKAFQKRIQDVVVPLKGKVEHWDINNENLHADTFERMSGDPNITVWMFEQAHKADPNAKLFLNDQDIIKNPPEALFALKHQSSFLQSAGAPLYGLGIQSHLWDPSHLPTMRYRLDELAKTGLPLWITELDYYNYGDPVKMANKYGQFLRLYFGHPAVEGVLVWGFWDKQHWRPHAALFNGHDVTINPSGQMFQDLIHKEWQTSESHSLSVGGNVHMRGFNGDYKISVLRGNTVLNTHNFTLSKNGASVKVSSHRKCFR</sequence>
<evidence type="ECO:0000313" key="9">
    <source>
        <dbReference type="Proteomes" id="UP001347796"/>
    </source>
</evidence>
<dbReference type="GO" id="GO:0031176">
    <property type="term" value="F:endo-1,4-beta-xylanase activity"/>
    <property type="evidence" value="ECO:0007669"/>
    <property type="project" value="UniProtKB-ARBA"/>
</dbReference>
<feature type="chain" id="PRO_5042829787" description="GH10 domain-containing protein" evidence="6">
    <location>
        <begin position="21"/>
        <end position="566"/>
    </location>
</feature>
<dbReference type="InterPro" id="IPR044846">
    <property type="entry name" value="GH10"/>
</dbReference>
<dbReference type="AlphaFoldDB" id="A0AAN8KJI4"/>
<gene>
    <name evidence="8" type="ORF">SNE40_001522</name>
</gene>
<evidence type="ECO:0000256" key="4">
    <source>
        <dbReference type="ARBA" id="ARBA00023277"/>
    </source>
</evidence>